<evidence type="ECO:0000256" key="1">
    <source>
        <dbReference type="ARBA" id="ARBA00004924"/>
    </source>
</evidence>
<evidence type="ECO:0000256" key="4">
    <source>
        <dbReference type="ARBA" id="ARBA00022598"/>
    </source>
</evidence>
<dbReference type="Pfam" id="PF00550">
    <property type="entry name" value="PP-binding"/>
    <property type="match status" value="5"/>
</dbReference>
<dbReference type="InterPro" id="IPR009081">
    <property type="entry name" value="PP-bd_ACP"/>
</dbReference>
<evidence type="ECO:0000256" key="2">
    <source>
        <dbReference type="ARBA" id="ARBA00022450"/>
    </source>
</evidence>
<keyword evidence="2" id="KW-0596">Phosphopantetheine</keyword>
<organism evidence="7 8">
    <name type="scientific">Trichodelitschia bisporula</name>
    <dbReference type="NCBI Taxonomy" id="703511"/>
    <lineage>
        <taxon>Eukaryota</taxon>
        <taxon>Fungi</taxon>
        <taxon>Dikarya</taxon>
        <taxon>Ascomycota</taxon>
        <taxon>Pezizomycotina</taxon>
        <taxon>Dothideomycetes</taxon>
        <taxon>Dothideomycetes incertae sedis</taxon>
        <taxon>Phaeotrichales</taxon>
        <taxon>Phaeotrichaceae</taxon>
        <taxon>Trichodelitschia</taxon>
    </lineage>
</organism>
<dbReference type="PANTHER" id="PTHR45527">
    <property type="entry name" value="NONRIBOSOMAL PEPTIDE SYNTHETASE"/>
    <property type="match status" value="1"/>
</dbReference>
<feature type="domain" description="Carrier" evidence="6">
    <location>
        <begin position="3963"/>
        <end position="4036"/>
    </location>
</feature>
<dbReference type="InterPro" id="IPR020845">
    <property type="entry name" value="AMP-binding_CS"/>
</dbReference>
<dbReference type="NCBIfam" id="TIGR01733">
    <property type="entry name" value="AA-adenyl-dom"/>
    <property type="match status" value="2"/>
</dbReference>
<proteinExistence type="inferred from homology"/>
<dbReference type="InterPro" id="IPR036736">
    <property type="entry name" value="ACP-like_sf"/>
</dbReference>
<dbReference type="GO" id="GO:0005737">
    <property type="term" value="C:cytoplasm"/>
    <property type="evidence" value="ECO:0007669"/>
    <property type="project" value="TreeGrafter"/>
</dbReference>
<dbReference type="FunFam" id="3.30.300.30:FF:000015">
    <property type="entry name" value="Nonribosomal peptide synthase SidD"/>
    <property type="match status" value="1"/>
</dbReference>
<keyword evidence="3" id="KW-0597">Phosphoprotein</keyword>
<keyword evidence="4" id="KW-0436">Ligase</keyword>
<feature type="domain" description="Carrier" evidence="6">
    <location>
        <begin position="4520"/>
        <end position="4593"/>
    </location>
</feature>
<name>A0A6G1HRQ4_9PEZI</name>
<dbReference type="CDD" id="cd05918">
    <property type="entry name" value="A_NRPS_SidN3_like"/>
    <property type="match status" value="3"/>
</dbReference>
<reference evidence="7" key="1">
    <citation type="journal article" date="2020" name="Stud. Mycol.">
        <title>101 Dothideomycetes genomes: a test case for predicting lifestyles and emergence of pathogens.</title>
        <authorList>
            <person name="Haridas S."/>
            <person name="Albert R."/>
            <person name="Binder M."/>
            <person name="Bloem J."/>
            <person name="Labutti K."/>
            <person name="Salamov A."/>
            <person name="Andreopoulos B."/>
            <person name="Baker S."/>
            <person name="Barry K."/>
            <person name="Bills G."/>
            <person name="Bluhm B."/>
            <person name="Cannon C."/>
            <person name="Castanera R."/>
            <person name="Culley D."/>
            <person name="Daum C."/>
            <person name="Ezra D."/>
            <person name="Gonzalez J."/>
            <person name="Henrissat B."/>
            <person name="Kuo A."/>
            <person name="Liang C."/>
            <person name="Lipzen A."/>
            <person name="Lutzoni F."/>
            <person name="Magnuson J."/>
            <person name="Mondo S."/>
            <person name="Nolan M."/>
            <person name="Ohm R."/>
            <person name="Pangilinan J."/>
            <person name="Park H.-J."/>
            <person name="Ramirez L."/>
            <person name="Alfaro M."/>
            <person name="Sun H."/>
            <person name="Tritt A."/>
            <person name="Yoshinaga Y."/>
            <person name="Zwiers L.-H."/>
            <person name="Turgeon B."/>
            <person name="Goodwin S."/>
            <person name="Spatafora J."/>
            <person name="Crous P."/>
            <person name="Grigoriev I."/>
        </authorList>
    </citation>
    <scope>NUCLEOTIDE SEQUENCE</scope>
    <source>
        <strain evidence="7">CBS 262.69</strain>
    </source>
</reference>
<dbReference type="GO" id="GO:0043041">
    <property type="term" value="P:amino acid activation for nonribosomal peptide biosynthetic process"/>
    <property type="evidence" value="ECO:0007669"/>
    <property type="project" value="TreeGrafter"/>
</dbReference>
<evidence type="ECO:0000256" key="3">
    <source>
        <dbReference type="ARBA" id="ARBA00022553"/>
    </source>
</evidence>
<dbReference type="SMART" id="SM01294">
    <property type="entry name" value="PKS_PP_betabranch"/>
    <property type="match status" value="1"/>
</dbReference>
<dbReference type="GO" id="GO:0010106">
    <property type="term" value="P:cellular response to iron ion starvation"/>
    <property type="evidence" value="ECO:0007669"/>
    <property type="project" value="UniProtKB-ARBA"/>
</dbReference>
<evidence type="ECO:0000256" key="5">
    <source>
        <dbReference type="ARBA" id="ARBA00029454"/>
    </source>
</evidence>
<dbReference type="CDD" id="cd19542">
    <property type="entry name" value="CT_NRPS-like"/>
    <property type="match status" value="1"/>
</dbReference>
<dbReference type="SUPFAM" id="SSF52777">
    <property type="entry name" value="CoA-dependent acyltransferases"/>
    <property type="match status" value="11"/>
</dbReference>
<dbReference type="OrthoDB" id="416786at2759"/>
<evidence type="ECO:0000313" key="7">
    <source>
        <dbReference type="EMBL" id="KAF2398425.1"/>
    </source>
</evidence>
<dbReference type="Gene3D" id="3.30.300.30">
    <property type="match status" value="3"/>
</dbReference>
<dbReference type="InterPro" id="IPR042099">
    <property type="entry name" value="ANL_N_sf"/>
</dbReference>
<dbReference type="InterPro" id="IPR010071">
    <property type="entry name" value="AA_adenyl_dom"/>
</dbReference>
<dbReference type="Pfam" id="PF00501">
    <property type="entry name" value="AMP-binding"/>
    <property type="match status" value="3"/>
</dbReference>
<dbReference type="Pfam" id="PF00668">
    <property type="entry name" value="Condensation"/>
    <property type="match status" value="5"/>
</dbReference>
<dbReference type="Proteomes" id="UP000799640">
    <property type="component" value="Unassembled WGS sequence"/>
</dbReference>
<comment type="similarity">
    <text evidence="5">Belongs to the NRP synthetase family.</text>
</comment>
<dbReference type="PROSITE" id="PS50075">
    <property type="entry name" value="CARRIER"/>
    <property type="match status" value="5"/>
</dbReference>
<dbReference type="SUPFAM" id="SSF47336">
    <property type="entry name" value="ACP-like"/>
    <property type="match status" value="5"/>
</dbReference>
<comment type="pathway">
    <text evidence="1">Siderophore biosynthesis.</text>
</comment>
<dbReference type="SMART" id="SM00823">
    <property type="entry name" value="PKS_PP"/>
    <property type="match status" value="5"/>
</dbReference>
<dbReference type="PANTHER" id="PTHR45527:SF1">
    <property type="entry name" value="FATTY ACID SYNTHASE"/>
    <property type="match status" value="1"/>
</dbReference>
<evidence type="ECO:0000313" key="8">
    <source>
        <dbReference type="Proteomes" id="UP000799640"/>
    </source>
</evidence>
<sequence length="5058" mass="559859">MAEYEAVKFPILHQYSEDRNVVLREIPGLSGSDRTFFFAWASILAAYAGHSQDLIFQSDLDFVRVDFVRREVEHIEAPRVSASSNHTGVFFSSASIRQLSLSLVIDREKSLGQLRSFGSVPSAHLEQLALQLQHALAWFATDNPTGAPQVAPGVSLSISNPAPVRLSGPQLLHQLASKHFPEASCAIDFLNGDGSQTILSFAELDRRSIDLASHICNSLKGSTFATQPIIPLIIPQSAELYVTLVAILRTGCAFCPLNLDAPPERIRFIVEDVGAMVVVTTPQLRDRLSLLKETQILTVGDYIDGELLKSGVELFPVTPADTAYVMYTSGSTGQPKGVPVPHLSVTQSLLAHDLHVPQFSRFLQFASPTFDVSQFEIFFTLFRGSTLVGCDRTRLLSDLPGVMRSLGIDAAELTPTVAGTLLQSRRNAPELKLLLTIGEMLTPAVVEEFGHENPSESILWGMYGPTECAIHCTLQPAFSSRSKVGMIGHPLGTVSAFVAEPAGPDGNDVKILPLGHVGELVLGGHQLASGYLNRLEQTSATFIESSSYGRLYRTGDKARMLPDLSIECLGRMTSGQVKLRGQRLELGEIEHAVTRADGCIAAAVSVIDNALVAFCLVDRDDVTPETIKTACSQWLPAFMIPGDFVLLPSFPHLASGKVDKRALEEKYTSSQLGGTSSAQSRNPKVQEVCDILEEVTGRSISPDASLSALDSLLAIPAANQLRLRGFHFTPLDLLQAASVSALYAHGDEEPQKQNPHRSAAEDIDLELWRLLHADPNFSRLSADVEATVTPTQLQVSMLAETAKNPLAYSNSIEFELPAGVDPSDIRVYLQQLSAHNSILRSGFYPLESPLTPFAQIIWKDLEPHQVVDVVTFSRDFSLDTYDSLLRPIHFQICNQAPAPRILVHLHHALYDGWTIDLLVKDLNCLIRRQPVPQRPLFKVVADHYRTIEYSEASTYWQSQLLNFNPVPLPNFNGYIPSSPGFQRTIFGITTPLCKLRTCARKLQVSPQSFFQAALLCILGQYLESSDVTIGTVISGRTIPVPQVEEILGPCMTSLPLRVNVSHSKRAVDLLKNVHALNRQMLQYSGLPLISVKRFCDLGPGTQLWDVLFVWQETFESQNLEESAVHLVDSFDQLENPLTVEIEPRGNEIVGRATYDTRLLPAAQVDLLFEQIDHLVSHFCEHAESPLDAPIRAMPEHILSVENPEPSLPRIDFGLAHAVEVHARENPESIALAFAPELSEDLMTESTLMYSGLNSRANRLAHALQHHAKSSDQLIAICMEKSVELYISILAVQKAGKGYLPITPGTPQNRISLIIKEAGVSLCLSRSKESVALGLSCMCRVLEVDSIDLISYPSTNLDQVFDSTGLAYAIFTSGSTGVPKGVLVTQQNIMSNIVVLSKMYPTHPSGRLLQSCSQAFDVSVFEIFFAWYTGMCLCSATNDVLFDDLERAIRRLRVTHLSLTPTVAALVDPNNVPSVQFLVTSGEGVTEKVMDMWAGRGLWQGYGPSETTNICTVNPKVSNMDSIRNIGPPLENTSVFVLDPSSDDLVPRGGVGELCFGGDQVFKGYLNMPDLTASKIISLPKHGRIYRSGDIGRLLTSGAIIYIRRADDQVKVRGQRVELGEINAYVLMDLAVLNCITLVAVDRHSKTDRLVTFWIPRESSRSDFSTLDASGIPSGIIKGLYERLNKTLPDYMLPSALIPVSVIPMTQQGKVDRRRLLTAYQSLTVGYLELVGQMDEESSEFTNWPEAERQIANALADVIGISPQDIKRGASFFSLGLDSLSAVSLSQSLRRVGISDISVSTILKNPTVGRLAQVLSSGPGQLPPVDRGRPFLSQAILDHVQRKLTDGGKKFNKILPCTPLQEVMIAASRSEGSNAYWNVMLFELRSPSPAQIRAAWKHMVSRHDILRTVFVDTEDLHYPFAQVVLDSYQPEWTSLRVSGDDDAWRAATSGAIDKVEALLDSMWPPYSFAIIEARDKAFFSFRCHHALYDATAISCLLQEVEASLRYENLALPVPYEPFLSQMAHMRSPEALTFWTKYLEGFTPRLLRASSPKSSAVFELDLEIPLHVLQARCREIAVSLLTLMQAAWAKTISTLLGEPDVCFGNVVSGRTSEVNDINRLVAPTFNTIPTRANMKIHASNMDLLRTLQESNAQTLPFQLTPLRSIQKSTPTAALGLFSTLLLLQSSSLELAPEIWTLKEEWSAMDLPIVLELIPNKKLDTARLRLHYDSSLLNEDQCIEVLEQFSSALDSCHRYPAAAIHDYSQASEALCRHLRERSLQLDTRDVDIENSMDVSLSPRQLKMRDILSTFARVPISKVKPGTTIYHLGIDSLSAYQLATKLRKSEGVEISAADILQHPSLTELAQLLENPPPSEPPKQRFLDLGAFETQHKQQICVDLSLSPDAIEAVLPCTPLQIGFISEFLRSKLFYVNYLVLNFWDVEYDLKIIQNAWKAVCNKHQMLRTGFAPLDQSEFPFAMIVYHSSDELSRVQSLNIEEKDLAAATWLRNSRLDLYNNLHRPSWRLAVQQFENETVLHLAIFHALYDAESLRIILDDFAAALDMQPLPSPSPIRPALEAILASSLIGAEENHVRRVKAKACWNDALKGVGCRRFPNLAPVDTFHARDGASGKSPKRLSVLEKLCSDAGCTLQAAGQAAWASLLAEYHGEQNVIFGTVLSGRDVDDSAATVAMPCLTTIPVPGAKCKSNRELLEHMMRFNADVRPHQFIPLRDIQRWTGRANEVLFDTIFAFQKLSKPPRRRPWYVRHAGADAEYAISVELRPSGDDLSISVTFAQDIIPLQQANIICEQFGALLCHILEAPDAPPGLPPKECNARLLSALPAKEPILPSPVLLLHQFVEVNAVAIPDQVAFEFITSITDVGAEARRWTFRQLNTAGDRIANLLHDLGVRPNSLVGICFDKCPEASFAILGILKAGCAYVAIDPAAPLARKAFIARDSGAVLILTADRQGNKFSNIDSNRDTEMNGEATLDIPIIYLDETSTAEKSAEPLILPREITPDDLCYCLYTSGTTGTPKGCLLTHENAVQAMRAFSRMFAGHWDKDSKWLQFASFHFDVSVLEQFWSWSEGVRVVSAPRDLIIGDLPRAINVMGITHIDLTPSLAATLHPNDVPTLREGVFITGGESLRQDILDDWGMTEAIYNGYGPTETTIGVTMYPRVPFHGKPSNIGAQFPNVGSFVLRPDSKLPVLRGAIGELCVAGKLVGRGYLNRPDLTQAKFPFLELFGQRVRVYRTGDLVRLLHDGTFVFCGRADDQVKLRGQRLEIGEINNVIKKEAPSIHDVATYVLTHPGQQREQLVSFLAVFWPPYDRTQPLSVVEDGEEATAAAIKSAQWACHSRLPGYMVPTHFIPVHFLPLNMNNKVDGVALKALYSSLSLSDLQKLSAGADAGTLSSEEEKICSIFRQALGIGKVEMVPDSNFFELGMDSISVMSFARALTLAGFIQAHPSNIMKNPSVRSLAEVLARSRKANTYRNAVLMARQRIAASQHRYKFAAANAFGIEPGNIEGIAPCTPLQEAMLSKAVEWNEQVYFSTFGLDLLPSVDLSKLRAAWAYILSACQILRTKFLRTDDGFVQVALKSAELPWDEVQVSSPRNVKKLRIGRKNNWWHQNRSDFPRPFELVLVTSLDGERRILYINIFHALYDGHSLELLLGQVRKRYWSTICMTGPSFQDALPHGPLRVESGAARAFWTSKLPWRGSQLPFTMPADKVKSLRKELRIANTKALEQIRRSLNVTHQAVIQACWVTAVSKYYGNVVPLGLVTHGRSILFLEARGVIGPMFNTIPFQIELSTHDSWGAVIQRCHDFNVSAHEFQHTPLRDILKWCKKPGRPVRLFDSLFVFGLTEEFQNPGSNEPRYDYNELWDLVVEDSHTDYPLAFEAKLDSTLKIEIEVADRETHGDVPQDLCDRFQRALKAALSDPTASISDFLEQNNINGAEEPSPSSIQLDETLSPIEWAEQTSALRREIAILAGVGEDDVTDAVSIFELGLNSIDAISLSSRLKKYNIHIPVSIIMQHPTIAKMASHIETGALPAVERTRSRNAEVKTHLKTFLDQTGQLGPDVEDVYPATPLQEAMFSEMLNSDFTKYYNHDIMKLAPGVDVERLHAVWQAAYEEHPILRTTFRQVGSPFVECTYAQVVLKPGAVEWRETTCISEAVLPELLAEIRKNALNSPYEKSHLQLTIVRIDSIAFLILSIPHALYDGWSINLLHRDVQNAYRGKGMKSISNANILDSVIATSDPFASAFWSDYLSGSQPCLLPSSPSTAGSQVHRKDLTSTLPASTLLSFCKKQGITMHSLAQTSWTLVLASFTHSLEVLYGLVLSGRDTEGAQDLLFPTMNTVAFRSVIFGTRSDMLRYTHDSLAAMRPYQQFPLRKAMRFADSKGTGLFNSLFIYQMRPEEDDAPGGLYKSVGGSAELECPVCVEMEAVGGTVIWRVACRDDTFTEDQTEELLRRLDATLASIVRNPHHDVITFLTDTKIRIGDIPAFDIGQATETAEAKAPKKDPYSHRYESTTLSPTEHKIRAVLSAFCGVPEAEITPQSSILTLGLDSISAIRIVPTLRQQGLAISVSELLRANTLRAIARLIDTRTSAALAVGAIPGPELIDEEIAAAALANAGLTAKEVESIIPATAGQVYALHLWSHSRGAFFYPTFTHAIPSSVPLDKIQSAWTTLVATHPILRTVFIATFGIERDRDLPIGQAVLRSAPSALGHRKEQPYATLAVEQGDEAWVATLKIHHALYDAVSLPRLWERLDALIADKALEPVPYVQPALVGLKNRERYELMEWWSKYLYVTPPPLLPKAEEWSKRVEVFHPGLVKDIKSLIPELRRRGLGIQHLVFAAWARVYWGHCVMRQEGGYDRRKCGADVIIGAWMANRALDVDGVGDAVEPVFNVLSLKVKNVFAGELWGPAEQIKDGLEEIGKGGRSLVGLGEVDNWKRTRGETRKRVDTAVNFLGDLGGESGEGFSREVENKGDDEFQVPEELQGDWEYEDDDYYENAYQATLDVEVAVRDGNLDVGIFAYREMIGLEAAEGLMKELKMRLEHPGEAMEDLRNAK</sequence>
<accession>A0A6G1HRQ4</accession>
<dbReference type="Gene3D" id="3.30.559.30">
    <property type="entry name" value="Nonribosomal peptide synthetase, condensation domain"/>
    <property type="match status" value="6"/>
</dbReference>
<dbReference type="InterPro" id="IPR001242">
    <property type="entry name" value="Condensation_dom"/>
</dbReference>
<dbReference type="FunFam" id="3.30.300.30:FF:000033">
    <property type="entry name" value="Nonribosomal siderophore peptide synthase SidC"/>
    <property type="match status" value="1"/>
</dbReference>
<dbReference type="FunFam" id="3.40.50.12780:FF:000024">
    <property type="entry name" value="Nonribosomal siderophore peptide synthase SidC"/>
    <property type="match status" value="2"/>
</dbReference>
<dbReference type="GO" id="GO:0031177">
    <property type="term" value="F:phosphopantetheine binding"/>
    <property type="evidence" value="ECO:0007669"/>
    <property type="project" value="InterPro"/>
</dbReference>
<dbReference type="EMBL" id="ML996700">
    <property type="protein sequence ID" value="KAF2398425.1"/>
    <property type="molecule type" value="Genomic_DNA"/>
</dbReference>
<keyword evidence="8" id="KW-1185">Reference proteome</keyword>
<dbReference type="GO" id="GO:0031169">
    <property type="term" value="P:ferrichrome biosynthetic process"/>
    <property type="evidence" value="ECO:0007669"/>
    <property type="project" value="UniProtKB-ARBA"/>
</dbReference>
<dbReference type="NCBIfam" id="NF003417">
    <property type="entry name" value="PRK04813.1"/>
    <property type="match status" value="3"/>
</dbReference>
<dbReference type="Gene3D" id="1.10.1200.10">
    <property type="entry name" value="ACP-like"/>
    <property type="match status" value="5"/>
</dbReference>
<protein>
    <recommendedName>
        <fullName evidence="6">Carrier domain-containing protein</fullName>
    </recommendedName>
</protein>
<feature type="domain" description="Carrier" evidence="6">
    <location>
        <begin position="2294"/>
        <end position="2368"/>
    </location>
</feature>
<feature type="domain" description="Carrier" evidence="6">
    <location>
        <begin position="1741"/>
        <end position="1818"/>
    </location>
</feature>
<dbReference type="InterPro" id="IPR000873">
    <property type="entry name" value="AMP-dep_synth/lig_dom"/>
</dbReference>
<dbReference type="PROSITE" id="PS00455">
    <property type="entry name" value="AMP_BINDING"/>
    <property type="match status" value="1"/>
</dbReference>
<dbReference type="Gene3D" id="3.40.50.12780">
    <property type="entry name" value="N-terminal domain of ligase-like"/>
    <property type="match status" value="3"/>
</dbReference>
<dbReference type="InterPro" id="IPR023213">
    <property type="entry name" value="CAT-like_dom_sf"/>
</dbReference>
<dbReference type="FunFam" id="3.40.50.980:FF:000001">
    <property type="entry name" value="Non-ribosomal peptide synthetase"/>
    <property type="match status" value="1"/>
</dbReference>
<dbReference type="InterPro" id="IPR020806">
    <property type="entry name" value="PKS_PP-bd"/>
</dbReference>
<dbReference type="Gene3D" id="3.30.559.10">
    <property type="entry name" value="Chloramphenicol acetyltransferase-like domain"/>
    <property type="match status" value="6"/>
</dbReference>
<dbReference type="InterPro" id="IPR045851">
    <property type="entry name" value="AMP-bd_C_sf"/>
</dbReference>
<gene>
    <name evidence="7" type="ORF">EJ06DRAFT_532173</name>
</gene>
<dbReference type="SUPFAM" id="SSF56801">
    <property type="entry name" value="Acetyl-CoA synthetase-like"/>
    <property type="match status" value="3"/>
</dbReference>
<dbReference type="GO" id="GO:0016874">
    <property type="term" value="F:ligase activity"/>
    <property type="evidence" value="ECO:0007669"/>
    <property type="project" value="UniProtKB-KW"/>
</dbReference>
<evidence type="ECO:0000259" key="6">
    <source>
        <dbReference type="PROSITE" id="PS50075"/>
    </source>
</evidence>
<feature type="domain" description="Carrier" evidence="6">
    <location>
        <begin position="3399"/>
        <end position="3476"/>
    </location>
</feature>